<dbReference type="InterPro" id="IPR036236">
    <property type="entry name" value="Znf_C2H2_sf"/>
</dbReference>
<feature type="compositionally biased region" description="Polar residues" evidence="1">
    <location>
        <begin position="298"/>
        <end position="316"/>
    </location>
</feature>
<protein>
    <submittedName>
        <fullName evidence="3">BED-type domain-containing protein</fullName>
    </submittedName>
</protein>
<feature type="compositionally biased region" description="Low complexity" evidence="1">
    <location>
        <begin position="73"/>
        <end position="83"/>
    </location>
</feature>
<dbReference type="SUPFAM" id="SSF57667">
    <property type="entry name" value="beta-beta-alpha zinc fingers"/>
    <property type="match status" value="1"/>
</dbReference>
<evidence type="ECO:0000256" key="1">
    <source>
        <dbReference type="SAM" id="MobiDB-lite"/>
    </source>
</evidence>
<feature type="region of interest" description="Disordered" evidence="1">
    <location>
        <begin position="328"/>
        <end position="352"/>
    </location>
</feature>
<feature type="region of interest" description="Disordered" evidence="1">
    <location>
        <begin position="281"/>
        <end position="316"/>
    </location>
</feature>
<proteinExistence type="predicted"/>
<evidence type="ECO:0000313" key="3">
    <source>
        <dbReference type="WBParaSite" id="PgR096_g024_t03"/>
    </source>
</evidence>
<feature type="compositionally biased region" description="Polar residues" evidence="1">
    <location>
        <begin position="84"/>
        <end position="102"/>
    </location>
</feature>
<sequence>ECFEGLLEYDAEDIRSNDEAVPTLCQQSATSSCRSSDGVTEKDELENIKFHVTDTNQREDIESSEGFLEVEGQQESISSIQSSRGNEIQSENATSNQLSMNTDTPLMGDEVESGATLTMPMVVKEEPLNDFSVIQAILGLNHSLAAADSSSISSDYLDHRGRPRGPKHPVWTFFKLKKTHGPTMGYMCELCGGSFSGAANTTNAAKHLRCRHKAEYAQYVQMHESAKRGAFVGDLHESLRKIMMRGRAKRLATQLGGISLPTTDLGRTELDEWKGEEPALELASSSSQSCVSPRESVNVSEQSKKSLTSPTSPNIQSKIMSVFPSLHATTSRHNTAATEDNSPEDSAKKPRLGTLCDANDGINTAFVEQMQSLLRNYKHLETECRSLRFELCAKDEQIAALRLQLLRERNKRENALLVVQHALLDNDTPE</sequence>
<feature type="compositionally biased region" description="Low complexity" evidence="1">
    <location>
        <begin position="281"/>
        <end position="297"/>
    </location>
</feature>
<dbReference type="AlphaFoldDB" id="A0A915C7T7"/>
<name>A0A915C7T7_PARUN</name>
<organism evidence="2 3">
    <name type="scientific">Parascaris univalens</name>
    <name type="common">Nematode worm</name>
    <dbReference type="NCBI Taxonomy" id="6257"/>
    <lineage>
        <taxon>Eukaryota</taxon>
        <taxon>Metazoa</taxon>
        <taxon>Ecdysozoa</taxon>
        <taxon>Nematoda</taxon>
        <taxon>Chromadorea</taxon>
        <taxon>Rhabditida</taxon>
        <taxon>Spirurina</taxon>
        <taxon>Ascaridomorpha</taxon>
        <taxon>Ascaridoidea</taxon>
        <taxon>Ascarididae</taxon>
        <taxon>Parascaris</taxon>
    </lineage>
</organism>
<evidence type="ECO:0000313" key="2">
    <source>
        <dbReference type="Proteomes" id="UP000887569"/>
    </source>
</evidence>
<dbReference type="WBParaSite" id="PgR096_g024_t03">
    <property type="protein sequence ID" value="PgR096_g024_t03"/>
    <property type="gene ID" value="PgR096_g024"/>
</dbReference>
<reference evidence="3" key="1">
    <citation type="submission" date="2022-11" db="UniProtKB">
        <authorList>
            <consortium name="WormBaseParasite"/>
        </authorList>
    </citation>
    <scope>IDENTIFICATION</scope>
</reference>
<accession>A0A915C7T7</accession>
<keyword evidence="2" id="KW-1185">Reference proteome</keyword>
<dbReference type="Proteomes" id="UP000887569">
    <property type="component" value="Unplaced"/>
</dbReference>
<feature type="region of interest" description="Disordered" evidence="1">
    <location>
        <begin position="57"/>
        <end position="102"/>
    </location>
</feature>
<feature type="compositionally biased region" description="Polar residues" evidence="1">
    <location>
        <begin position="328"/>
        <end position="340"/>
    </location>
</feature>